<dbReference type="PROSITE" id="PS50887">
    <property type="entry name" value="GGDEF"/>
    <property type="match status" value="1"/>
</dbReference>
<feature type="transmembrane region" description="Helical" evidence="1">
    <location>
        <begin position="108"/>
        <end position="129"/>
    </location>
</feature>
<accession>A0A1H1R3N9</accession>
<feature type="transmembrane region" description="Helical" evidence="1">
    <location>
        <begin position="211"/>
        <end position="232"/>
    </location>
</feature>
<organism evidence="3 4">
    <name type="scientific">Actinoplanes derwentensis</name>
    <dbReference type="NCBI Taxonomy" id="113562"/>
    <lineage>
        <taxon>Bacteria</taxon>
        <taxon>Bacillati</taxon>
        <taxon>Actinomycetota</taxon>
        <taxon>Actinomycetes</taxon>
        <taxon>Micromonosporales</taxon>
        <taxon>Micromonosporaceae</taxon>
        <taxon>Actinoplanes</taxon>
    </lineage>
</organism>
<evidence type="ECO:0000259" key="2">
    <source>
        <dbReference type="PROSITE" id="PS50887"/>
    </source>
</evidence>
<feature type="transmembrane region" description="Helical" evidence="1">
    <location>
        <begin position="141"/>
        <end position="161"/>
    </location>
</feature>
<dbReference type="PANTHER" id="PTHR46663">
    <property type="entry name" value="DIGUANYLATE CYCLASE DGCT-RELATED"/>
    <property type="match status" value="1"/>
</dbReference>
<evidence type="ECO:0000256" key="1">
    <source>
        <dbReference type="SAM" id="Phobius"/>
    </source>
</evidence>
<keyword evidence="1" id="KW-0472">Membrane</keyword>
<keyword evidence="4" id="KW-1185">Reference proteome</keyword>
<dbReference type="Proteomes" id="UP000198688">
    <property type="component" value="Chromosome I"/>
</dbReference>
<name>A0A1H1R3N9_9ACTN</name>
<feature type="transmembrane region" description="Helical" evidence="1">
    <location>
        <begin position="173"/>
        <end position="191"/>
    </location>
</feature>
<feature type="transmembrane region" description="Helical" evidence="1">
    <location>
        <begin position="244"/>
        <end position="264"/>
    </location>
</feature>
<feature type="transmembrane region" description="Helical" evidence="1">
    <location>
        <begin position="54"/>
        <end position="72"/>
    </location>
</feature>
<evidence type="ECO:0000313" key="4">
    <source>
        <dbReference type="Proteomes" id="UP000198688"/>
    </source>
</evidence>
<dbReference type="STRING" id="113562.SAMN04489716_0484"/>
<gene>
    <name evidence="3" type="ORF">SAMN04489716_0484</name>
</gene>
<dbReference type="InterPro" id="IPR000160">
    <property type="entry name" value="GGDEF_dom"/>
</dbReference>
<feature type="transmembrane region" description="Helical" evidence="1">
    <location>
        <begin position="24"/>
        <end position="42"/>
    </location>
</feature>
<sequence>MTAFLVVALACTAAIPVIAAEDRHPLFVIVALFDLVAVLMVVRRAPRGDRTPFVHLTFGVLWLLVNIVLAWIGGDTVIMVADLVLVASNLHLLAGAVTLVLRRARGDVGGLVDAAVMAIVLCALIWTVLLQPGLNAASVALLQQTNLLASILLLSGVLGALIRAVRLSASRPAALTLLAAAVLCDLVAYIFSITATGTVTTQTALPVNDMFFMAGYGLLGLAALHPSAPLLARPGPVPPDRLRVVLLTAAVTVVPTVAGVRDILGVRSDAALLTVGNLLIVGLVAFRVARLGRQREAAELRLRHQATHDLLTGLPNRAELWHRLDAALSREQQSGRPAVVLLFCDLNGFKQVNDRLGHLAGDLLLTEVATRFRAGLTGSDVVTRYGGDEFVLISEDEDQQAAADRLTAHIRAALNRPIPLGGEDIRVGTSIGAVLSDGRRDADDLIRHADQAMYDEKALRRAA</sequence>
<dbReference type="OrthoDB" id="23692at2"/>
<reference evidence="3 4" key="1">
    <citation type="submission" date="2016-10" db="EMBL/GenBank/DDBJ databases">
        <authorList>
            <person name="de Groot N.N."/>
        </authorList>
    </citation>
    <scope>NUCLEOTIDE SEQUENCE [LARGE SCALE GENOMIC DNA]</scope>
    <source>
        <strain evidence="3 4">DSM 43941</strain>
    </source>
</reference>
<dbReference type="Gene3D" id="3.30.70.270">
    <property type="match status" value="1"/>
</dbReference>
<dbReference type="CDD" id="cd01949">
    <property type="entry name" value="GGDEF"/>
    <property type="match status" value="1"/>
</dbReference>
<keyword evidence="1" id="KW-1133">Transmembrane helix</keyword>
<dbReference type="PANTHER" id="PTHR46663:SF2">
    <property type="entry name" value="GGDEF DOMAIN-CONTAINING PROTEIN"/>
    <property type="match status" value="1"/>
</dbReference>
<feature type="domain" description="GGDEF" evidence="2">
    <location>
        <begin position="337"/>
        <end position="463"/>
    </location>
</feature>
<dbReference type="SUPFAM" id="SSF55073">
    <property type="entry name" value="Nucleotide cyclase"/>
    <property type="match status" value="1"/>
</dbReference>
<dbReference type="SMART" id="SM00267">
    <property type="entry name" value="GGDEF"/>
    <property type="match status" value="1"/>
</dbReference>
<dbReference type="NCBIfam" id="TIGR00254">
    <property type="entry name" value="GGDEF"/>
    <property type="match status" value="1"/>
</dbReference>
<dbReference type="Pfam" id="PF00990">
    <property type="entry name" value="GGDEF"/>
    <property type="match status" value="1"/>
</dbReference>
<dbReference type="RefSeq" id="WP_157751117.1">
    <property type="nucleotide sequence ID" value="NZ_BOMJ01000052.1"/>
</dbReference>
<dbReference type="InterPro" id="IPR043128">
    <property type="entry name" value="Rev_trsase/Diguanyl_cyclase"/>
</dbReference>
<feature type="transmembrane region" description="Helical" evidence="1">
    <location>
        <begin position="78"/>
        <end position="101"/>
    </location>
</feature>
<proteinExistence type="predicted"/>
<dbReference type="AlphaFoldDB" id="A0A1H1R3N9"/>
<dbReference type="EMBL" id="LT629758">
    <property type="protein sequence ID" value="SDS30250.1"/>
    <property type="molecule type" value="Genomic_DNA"/>
</dbReference>
<dbReference type="InterPro" id="IPR029787">
    <property type="entry name" value="Nucleotide_cyclase"/>
</dbReference>
<keyword evidence="1" id="KW-0812">Transmembrane</keyword>
<feature type="transmembrane region" description="Helical" evidence="1">
    <location>
        <begin position="270"/>
        <end position="289"/>
    </location>
</feature>
<protein>
    <submittedName>
        <fullName evidence="3">Diguanylate cyclase (GGDEF) domain-containing protein</fullName>
    </submittedName>
</protein>
<dbReference type="InterPro" id="IPR052163">
    <property type="entry name" value="DGC-Regulatory_Protein"/>
</dbReference>
<evidence type="ECO:0000313" key="3">
    <source>
        <dbReference type="EMBL" id="SDS30250.1"/>
    </source>
</evidence>